<dbReference type="SUPFAM" id="SSF55469">
    <property type="entry name" value="FMN-dependent nitroreductase-like"/>
    <property type="match status" value="1"/>
</dbReference>
<evidence type="ECO:0000313" key="7">
    <source>
        <dbReference type="Proteomes" id="UP001223336"/>
    </source>
</evidence>
<protein>
    <submittedName>
        <fullName evidence="6">5,6-dimethylbenzimidazole synthase</fullName>
        <ecNumber evidence="6">1.13.11.79</ecNumber>
    </submittedName>
</protein>
<keyword evidence="7" id="KW-1185">Reference proteome</keyword>
<reference evidence="6 7" key="1">
    <citation type="submission" date="2023-08" db="EMBL/GenBank/DDBJ databases">
        <title>New molecular markers tilS and rpoB for phylogenetic and monitoring studies of the genus Thiothrix biodiversity.</title>
        <authorList>
            <person name="Ravin N.V."/>
            <person name="Smolyakov D."/>
            <person name="Markov N.D."/>
            <person name="Beletsky A.V."/>
            <person name="Mardanov A.V."/>
            <person name="Rudenko T.S."/>
            <person name="Grabovich M.Y."/>
        </authorList>
    </citation>
    <scope>NUCLEOTIDE SEQUENCE</scope>
    <source>
        <strain evidence="6">DNT52</strain>
        <strain evidence="5 7">H33</strain>
    </source>
</reference>
<evidence type="ECO:0000259" key="4">
    <source>
        <dbReference type="Pfam" id="PF00881"/>
    </source>
</evidence>
<dbReference type="Proteomes" id="UP001223336">
    <property type="component" value="Unassembled WGS sequence"/>
</dbReference>
<dbReference type="Gene3D" id="3.40.109.10">
    <property type="entry name" value="NADH Oxidase"/>
    <property type="match status" value="1"/>
</dbReference>
<dbReference type="PANTHER" id="PTHR23026">
    <property type="entry name" value="NADPH NITROREDUCTASE"/>
    <property type="match status" value="1"/>
</dbReference>
<dbReference type="InterPro" id="IPR029479">
    <property type="entry name" value="Nitroreductase"/>
</dbReference>
<dbReference type="EC" id="1.13.11.79" evidence="6"/>
<keyword evidence="2" id="KW-0288">FMN</keyword>
<dbReference type="NCBIfam" id="TIGR02476">
    <property type="entry name" value="BluB"/>
    <property type="match status" value="1"/>
</dbReference>
<evidence type="ECO:0000313" key="6">
    <source>
        <dbReference type="EMBL" id="WML88398.1"/>
    </source>
</evidence>
<name>A0AA51MQF2_9GAMM</name>
<dbReference type="Proteomes" id="UP001229862">
    <property type="component" value="Chromosome"/>
</dbReference>
<dbReference type="InterPro" id="IPR050627">
    <property type="entry name" value="Nitroreductase/BluB"/>
</dbReference>
<dbReference type="RefSeq" id="WP_308134976.1">
    <property type="nucleotide sequence ID" value="NZ_CP133197.1"/>
</dbReference>
<dbReference type="InterPro" id="IPR000415">
    <property type="entry name" value="Nitroreductase-like"/>
</dbReference>
<keyword evidence="1" id="KW-0285">Flavoprotein</keyword>
<evidence type="ECO:0000256" key="2">
    <source>
        <dbReference type="ARBA" id="ARBA00022643"/>
    </source>
</evidence>
<dbReference type="InterPro" id="IPR012825">
    <property type="entry name" value="BluB"/>
</dbReference>
<evidence type="ECO:0000256" key="1">
    <source>
        <dbReference type="ARBA" id="ARBA00022630"/>
    </source>
</evidence>
<evidence type="ECO:0000313" key="5">
    <source>
        <dbReference type="EMBL" id="MDQ5769043.1"/>
    </source>
</evidence>
<proteinExistence type="predicted"/>
<dbReference type="EMBL" id="CP133217">
    <property type="protein sequence ID" value="WML88398.1"/>
    <property type="molecule type" value="Genomic_DNA"/>
</dbReference>
<feature type="domain" description="Nitroreductase" evidence="4">
    <location>
        <begin position="24"/>
        <end position="188"/>
    </location>
</feature>
<evidence type="ECO:0000256" key="3">
    <source>
        <dbReference type="ARBA" id="ARBA00023002"/>
    </source>
</evidence>
<dbReference type="PANTHER" id="PTHR23026:SF90">
    <property type="entry name" value="IODOTYROSINE DEIODINASE 1"/>
    <property type="match status" value="1"/>
</dbReference>
<organism evidence="6">
    <name type="scientific">Thiothrix subterranea</name>
    <dbReference type="NCBI Taxonomy" id="2735563"/>
    <lineage>
        <taxon>Bacteria</taxon>
        <taxon>Pseudomonadati</taxon>
        <taxon>Pseudomonadota</taxon>
        <taxon>Gammaproteobacteria</taxon>
        <taxon>Thiotrichales</taxon>
        <taxon>Thiotrichaceae</taxon>
        <taxon>Thiothrix</taxon>
    </lineage>
</organism>
<dbReference type="Pfam" id="PF00881">
    <property type="entry name" value="Nitroreductase"/>
    <property type="match status" value="1"/>
</dbReference>
<accession>A0AA51MQF2</accession>
<dbReference type="AlphaFoldDB" id="A0AA51MQF2"/>
<dbReference type="EMBL" id="JAVFKN010000013">
    <property type="protein sequence ID" value="MDQ5769043.1"/>
    <property type="molecule type" value="Genomic_DNA"/>
</dbReference>
<dbReference type="GO" id="GO:0102919">
    <property type="term" value="F:5,6-dimethylbenzimidazole synthase activity"/>
    <property type="evidence" value="ECO:0007669"/>
    <property type="project" value="UniProtKB-EC"/>
</dbReference>
<sequence>MSELSTPNVPHFSAEERDTLYRVIAARRDMRHFTPNTRIDDATITRLLQATHQAPSVGLMQPWRFQRIRTIQQREGIAALVMAERAVTANALGERGEEFLRLKVEGIRDCAELWVVSVAPDDGTLFGRRTMPQAMALCSVACAIQNLWLATRAENLGMGWVSMFDPLALAEWLALPAGSQPIAILCIGQVEAFYSAPMLELEGWRQGRTLDDGFFT</sequence>
<keyword evidence="3 6" id="KW-0560">Oxidoreductase</keyword>
<gene>
    <name evidence="6" type="primary">bluB</name>
    <name evidence="5" type="ORF">RCC75_10920</name>
    <name evidence="6" type="ORF">RCG00_08445</name>
</gene>